<dbReference type="AlphaFoldDB" id="A0A381Z6Y1"/>
<dbReference type="Gene3D" id="2.60.120.620">
    <property type="entry name" value="q2cbj1_9rhob like domain"/>
    <property type="match status" value="1"/>
</dbReference>
<proteinExistence type="predicted"/>
<reference evidence="1" key="1">
    <citation type="submission" date="2018-05" db="EMBL/GenBank/DDBJ databases">
        <authorList>
            <person name="Lanie J.A."/>
            <person name="Ng W.-L."/>
            <person name="Kazmierczak K.M."/>
            <person name="Andrzejewski T.M."/>
            <person name="Davidsen T.M."/>
            <person name="Wayne K.J."/>
            <person name="Tettelin H."/>
            <person name="Glass J.I."/>
            <person name="Rusch D."/>
            <person name="Podicherti R."/>
            <person name="Tsui H.-C.T."/>
            <person name="Winkler M.E."/>
        </authorList>
    </citation>
    <scope>NUCLEOTIDE SEQUENCE</scope>
</reference>
<dbReference type="SUPFAM" id="SSF51197">
    <property type="entry name" value="Clavaminate synthase-like"/>
    <property type="match status" value="1"/>
</dbReference>
<name>A0A381Z6Y1_9ZZZZ</name>
<evidence type="ECO:0000313" key="1">
    <source>
        <dbReference type="EMBL" id="SVA85000.1"/>
    </source>
</evidence>
<feature type="non-terminal residue" evidence="1">
    <location>
        <position position="91"/>
    </location>
</feature>
<dbReference type="EMBL" id="UINC01020188">
    <property type="protein sequence ID" value="SVA85000.1"/>
    <property type="molecule type" value="Genomic_DNA"/>
</dbReference>
<gene>
    <name evidence="1" type="ORF">METZ01_LOCUS137854</name>
</gene>
<sequence>MRKLNSDEIECYDKQGFVIPDARLSDEQLTRLRMALDNVIAANPQTRPEQLVSVHVKNSGAEGVAGNEAFLDVARDESILDLVEQVIGPDV</sequence>
<protein>
    <recommendedName>
        <fullName evidence="2">Phytanoyl-CoA dioxygenase</fullName>
    </recommendedName>
</protein>
<accession>A0A381Z6Y1</accession>
<evidence type="ECO:0008006" key="2">
    <source>
        <dbReference type="Google" id="ProtNLM"/>
    </source>
</evidence>
<organism evidence="1">
    <name type="scientific">marine metagenome</name>
    <dbReference type="NCBI Taxonomy" id="408172"/>
    <lineage>
        <taxon>unclassified sequences</taxon>
        <taxon>metagenomes</taxon>
        <taxon>ecological metagenomes</taxon>
    </lineage>
</organism>